<sequence>HMYYEIDFDHQKYTFPVPLEDVMDASLFAEEKAITYMRYIRKALDAGTFVVSGCC</sequence>
<comment type="caution">
    <text evidence="1">The sequence shown here is derived from an EMBL/GenBank/DDBJ whole genome shotgun (WGS) entry which is preliminary data.</text>
</comment>
<gene>
    <name evidence="1" type="ORF">LCGC14_2589490</name>
</gene>
<name>A0A0F9D4T1_9ZZZZ</name>
<dbReference type="AlphaFoldDB" id="A0A0F9D4T1"/>
<accession>A0A0F9D4T1</accession>
<feature type="non-terminal residue" evidence="1">
    <location>
        <position position="1"/>
    </location>
</feature>
<organism evidence="1">
    <name type="scientific">marine sediment metagenome</name>
    <dbReference type="NCBI Taxonomy" id="412755"/>
    <lineage>
        <taxon>unclassified sequences</taxon>
        <taxon>metagenomes</taxon>
        <taxon>ecological metagenomes</taxon>
    </lineage>
</organism>
<protein>
    <submittedName>
        <fullName evidence="1">Uncharacterized protein</fullName>
    </submittedName>
</protein>
<dbReference type="EMBL" id="LAZR01043433">
    <property type="protein sequence ID" value="KKL07093.1"/>
    <property type="molecule type" value="Genomic_DNA"/>
</dbReference>
<evidence type="ECO:0000313" key="1">
    <source>
        <dbReference type="EMBL" id="KKL07093.1"/>
    </source>
</evidence>
<proteinExistence type="predicted"/>
<reference evidence="1" key="1">
    <citation type="journal article" date="2015" name="Nature">
        <title>Complex archaea that bridge the gap between prokaryotes and eukaryotes.</title>
        <authorList>
            <person name="Spang A."/>
            <person name="Saw J.H."/>
            <person name="Jorgensen S.L."/>
            <person name="Zaremba-Niedzwiedzka K."/>
            <person name="Martijn J."/>
            <person name="Lind A.E."/>
            <person name="van Eijk R."/>
            <person name="Schleper C."/>
            <person name="Guy L."/>
            <person name="Ettema T.J."/>
        </authorList>
    </citation>
    <scope>NUCLEOTIDE SEQUENCE</scope>
</reference>